<name>E3LKZ7_CAERE</name>
<dbReference type="HOGENOM" id="CLU_2962990_0_0_1"/>
<gene>
    <name evidence="1" type="ORF">CRE_18848</name>
</gene>
<reference evidence="1" key="1">
    <citation type="submission" date="2007-07" db="EMBL/GenBank/DDBJ databases">
        <title>PCAP assembly of the Caenorhabditis remanei genome.</title>
        <authorList>
            <consortium name="The Caenorhabditis remanei Sequencing Consortium"/>
            <person name="Wilson R.K."/>
        </authorList>
    </citation>
    <scope>NUCLEOTIDE SEQUENCE [LARGE SCALE GENOMIC DNA]</scope>
    <source>
        <strain evidence="1">PB4641</strain>
    </source>
</reference>
<evidence type="ECO:0000313" key="1">
    <source>
        <dbReference type="EMBL" id="EFO99998.1"/>
    </source>
</evidence>
<dbReference type="eggNOG" id="ENOG502TKDB">
    <property type="taxonomic scope" value="Eukaryota"/>
</dbReference>
<evidence type="ECO:0000313" key="2">
    <source>
        <dbReference type="Proteomes" id="UP000008281"/>
    </source>
</evidence>
<dbReference type="AlphaFoldDB" id="E3LKZ7"/>
<proteinExistence type="predicted"/>
<dbReference type="OMA" id="LPDWWHL"/>
<dbReference type="EMBL" id="DS268410">
    <property type="protein sequence ID" value="EFO99998.1"/>
    <property type="molecule type" value="Genomic_DNA"/>
</dbReference>
<keyword evidence="2" id="KW-1185">Reference proteome</keyword>
<accession>E3LKZ7</accession>
<dbReference type="Proteomes" id="UP000008281">
    <property type="component" value="Unassembled WGS sequence"/>
</dbReference>
<dbReference type="FunCoup" id="E3LKZ7">
    <property type="interactions" value="425"/>
</dbReference>
<dbReference type="OrthoDB" id="10369888at2759"/>
<dbReference type="STRING" id="31234.E3LKZ7"/>
<organism evidence="2">
    <name type="scientific">Caenorhabditis remanei</name>
    <name type="common">Caenorhabditis vulgaris</name>
    <dbReference type="NCBI Taxonomy" id="31234"/>
    <lineage>
        <taxon>Eukaryota</taxon>
        <taxon>Metazoa</taxon>
        <taxon>Ecdysozoa</taxon>
        <taxon>Nematoda</taxon>
        <taxon>Chromadorea</taxon>
        <taxon>Rhabditida</taxon>
        <taxon>Rhabditina</taxon>
        <taxon>Rhabditomorpha</taxon>
        <taxon>Rhabditoidea</taxon>
        <taxon>Rhabditidae</taxon>
        <taxon>Peloderinae</taxon>
        <taxon>Caenorhabditis</taxon>
    </lineage>
</organism>
<sequence>MKFSTQLILCLLLCILFVTVESSLPDWWHLRSPFPKDFDEWSDSRPYHGRVIRPMRVTNE</sequence>
<protein>
    <submittedName>
        <fullName evidence="1">Uncharacterized protein</fullName>
    </submittedName>
</protein>